<evidence type="ECO:0000313" key="1">
    <source>
        <dbReference type="EMBL" id="TID25398.1"/>
    </source>
</evidence>
<gene>
    <name evidence="1" type="ORF">E6O75_ATG04603</name>
</gene>
<comment type="caution">
    <text evidence="1">The sequence shown here is derived from an EMBL/GenBank/DDBJ whole genome shotgun (WGS) entry which is preliminary data.</text>
</comment>
<reference evidence="1 2" key="1">
    <citation type="submission" date="2019-04" db="EMBL/GenBank/DDBJ databases">
        <title>High contiguity whole genome sequence and gene annotation resource for two Venturia nashicola isolates.</title>
        <authorList>
            <person name="Prokchorchik M."/>
            <person name="Won K."/>
            <person name="Lee Y."/>
            <person name="Choi E.D."/>
            <person name="Segonzac C."/>
            <person name="Sohn K.H."/>
        </authorList>
    </citation>
    <scope>NUCLEOTIDE SEQUENCE [LARGE SCALE GENOMIC DNA]</scope>
    <source>
        <strain evidence="1 2">PRI2</strain>
    </source>
</reference>
<protein>
    <submittedName>
        <fullName evidence="1">Uncharacterized protein</fullName>
    </submittedName>
</protein>
<sequence length="122" mass="13809">MVNSQSDQLEIRRSAANITITRLIAEKFDALQQGNSNLELEHGRYLGFDSSQNDLLFSYSQHDARGVQVFMKQMREEVKWPLGFYHCFFSCTFNSLHAIANSLMIVAGGKEARVGSIDFTVL</sequence>
<proteinExistence type="predicted"/>
<accession>A0A4Z1PB30</accession>
<dbReference type="EMBL" id="SNSC02000004">
    <property type="protein sequence ID" value="TID25398.1"/>
    <property type="molecule type" value="Genomic_DNA"/>
</dbReference>
<organism evidence="1 2">
    <name type="scientific">Venturia nashicola</name>
    <dbReference type="NCBI Taxonomy" id="86259"/>
    <lineage>
        <taxon>Eukaryota</taxon>
        <taxon>Fungi</taxon>
        <taxon>Dikarya</taxon>
        <taxon>Ascomycota</taxon>
        <taxon>Pezizomycotina</taxon>
        <taxon>Dothideomycetes</taxon>
        <taxon>Pleosporomycetidae</taxon>
        <taxon>Venturiales</taxon>
        <taxon>Venturiaceae</taxon>
        <taxon>Venturia</taxon>
    </lineage>
</organism>
<name>A0A4Z1PB30_9PEZI</name>
<dbReference type="AlphaFoldDB" id="A0A4Z1PB30"/>
<keyword evidence="2" id="KW-1185">Reference proteome</keyword>
<dbReference type="Proteomes" id="UP000298493">
    <property type="component" value="Unassembled WGS sequence"/>
</dbReference>
<evidence type="ECO:0000313" key="2">
    <source>
        <dbReference type="Proteomes" id="UP000298493"/>
    </source>
</evidence>